<feature type="compositionally biased region" description="Gly residues" evidence="1">
    <location>
        <begin position="57"/>
        <end position="66"/>
    </location>
</feature>
<protein>
    <recommendedName>
        <fullName evidence="7">DUF4232 domain-containing protein</fullName>
    </recommendedName>
</protein>
<keyword evidence="2" id="KW-0472">Membrane</keyword>
<evidence type="ECO:0000256" key="1">
    <source>
        <dbReference type="SAM" id="MobiDB-lite"/>
    </source>
</evidence>
<keyword evidence="2" id="KW-0812">Transmembrane</keyword>
<sequence length="291" mass="28328">MGRELPPISRKVQCVGSLRNPVGPLPSSIYWRRRAVALSLLALLALLLLWVVTSGGGKGNKSGSGNRGPNPTQSITPGPSGSGPAISTAPGGRDESSGSGGSGGSSASGGSGGSGGPNSGSGGTSTGSGGAGGSNSGSGRGSSGGSGDTGTRVPADSALPTCAPGSLTLTLRSTKTTFAPGEKPRLEVVVKNNSASTCKADLGPKGAVVTVTSTGNDRVWSTEDCPAGDGDVFFQVPGSSAITHTVEWNRTQSAPGCVTPGAGVVAPGTYLVEAHFPGLPVARASFALAQD</sequence>
<evidence type="ECO:0000313" key="5">
    <source>
        <dbReference type="EMBL" id="GHI43265.1"/>
    </source>
</evidence>
<evidence type="ECO:0008006" key="7">
    <source>
        <dbReference type="Google" id="ProtNLM"/>
    </source>
</evidence>
<dbReference type="EMBL" id="BNDY01000019">
    <property type="protein sequence ID" value="GHI43265.1"/>
    <property type="molecule type" value="Genomic_DNA"/>
</dbReference>
<name>A0ABQ3R163_9ACTN</name>
<evidence type="ECO:0000313" key="4">
    <source>
        <dbReference type="EMBL" id="GHI43260.1"/>
    </source>
</evidence>
<gene>
    <name evidence="3" type="ORF">Sviol_41010</name>
    <name evidence="4" type="ORF">Sviol_76680</name>
    <name evidence="5" type="ORF">Sviol_76730</name>
</gene>
<evidence type="ECO:0000313" key="6">
    <source>
        <dbReference type="Proteomes" id="UP001050808"/>
    </source>
</evidence>
<evidence type="ECO:0000313" key="3">
    <source>
        <dbReference type="EMBL" id="GHI39693.1"/>
    </source>
</evidence>
<dbReference type="EMBL" id="BNDY01000019">
    <property type="protein sequence ID" value="GHI43260.1"/>
    <property type="molecule type" value="Genomic_DNA"/>
</dbReference>
<feature type="compositionally biased region" description="Gly residues" evidence="1">
    <location>
        <begin position="98"/>
        <end position="148"/>
    </location>
</feature>
<dbReference type="Proteomes" id="UP001050808">
    <property type="component" value="Unassembled WGS sequence"/>
</dbReference>
<dbReference type="EMBL" id="BNDY01000013">
    <property type="protein sequence ID" value="GHI39693.1"/>
    <property type="molecule type" value="Genomic_DNA"/>
</dbReference>
<comment type="caution">
    <text evidence="4">The sequence shown here is derived from an EMBL/GenBank/DDBJ whole genome shotgun (WGS) entry which is preliminary data.</text>
</comment>
<proteinExistence type="predicted"/>
<reference evidence="4" key="1">
    <citation type="submission" date="2024-05" db="EMBL/GenBank/DDBJ databases">
        <title>Whole genome shotgun sequence of Streptomyces violascens NBRC 12920.</title>
        <authorList>
            <person name="Komaki H."/>
            <person name="Tamura T."/>
        </authorList>
    </citation>
    <scope>NUCLEOTIDE SEQUENCE</scope>
    <source>
        <strain evidence="4">NBRC 12920</strain>
    </source>
</reference>
<organism evidence="4 6">
    <name type="scientific">Streptomyces violascens</name>
    <dbReference type="NCBI Taxonomy" id="67381"/>
    <lineage>
        <taxon>Bacteria</taxon>
        <taxon>Bacillati</taxon>
        <taxon>Actinomycetota</taxon>
        <taxon>Actinomycetes</taxon>
        <taxon>Kitasatosporales</taxon>
        <taxon>Streptomycetaceae</taxon>
        <taxon>Streptomyces</taxon>
    </lineage>
</organism>
<keyword evidence="2" id="KW-1133">Transmembrane helix</keyword>
<evidence type="ECO:0000256" key="2">
    <source>
        <dbReference type="SAM" id="Phobius"/>
    </source>
</evidence>
<accession>A0ABQ3R163</accession>
<feature type="transmembrane region" description="Helical" evidence="2">
    <location>
        <begin position="35"/>
        <end position="52"/>
    </location>
</feature>
<keyword evidence="6" id="KW-1185">Reference proteome</keyword>
<feature type="region of interest" description="Disordered" evidence="1">
    <location>
        <begin position="57"/>
        <end position="165"/>
    </location>
</feature>